<evidence type="ECO:0000313" key="2">
    <source>
        <dbReference type="EMBL" id="TLU73535.1"/>
    </source>
</evidence>
<feature type="region of interest" description="Disordered" evidence="1">
    <location>
        <begin position="1"/>
        <end position="30"/>
    </location>
</feature>
<evidence type="ECO:0000313" key="3">
    <source>
        <dbReference type="Proteomes" id="UP000305654"/>
    </source>
</evidence>
<name>A0A5R9J7F9_9PROT</name>
<protein>
    <submittedName>
        <fullName evidence="2">Uncharacterized protein</fullName>
    </submittedName>
</protein>
<keyword evidence="3" id="KW-1185">Reference proteome</keyword>
<sequence>MSDTAPTSGPMVSPSSSRRRGQGAAGPPLATTALVGHSFLALGAPDYDPINPSFFATPFDRAGIGAR</sequence>
<gene>
    <name evidence="2" type="ORF">FE263_09200</name>
</gene>
<organism evidence="2 3">
    <name type="scientific">Lichenicoccus roseus</name>
    <dbReference type="NCBI Taxonomy" id="2683649"/>
    <lineage>
        <taxon>Bacteria</taxon>
        <taxon>Pseudomonadati</taxon>
        <taxon>Pseudomonadota</taxon>
        <taxon>Alphaproteobacteria</taxon>
        <taxon>Acetobacterales</taxon>
        <taxon>Acetobacteraceae</taxon>
        <taxon>Lichenicoccus</taxon>
    </lineage>
</organism>
<dbReference type="EMBL" id="VCDI01000002">
    <property type="protein sequence ID" value="TLU73535.1"/>
    <property type="molecule type" value="Genomic_DNA"/>
</dbReference>
<accession>A0A5R9J7F9</accession>
<reference evidence="2 3" key="1">
    <citation type="submission" date="2019-05" db="EMBL/GenBank/DDBJ databases">
        <authorList>
            <person name="Pankratov T."/>
            <person name="Grouzdev D."/>
        </authorList>
    </citation>
    <scope>NUCLEOTIDE SEQUENCE [LARGE SCALE GENOMIC DNA]</scope>
    <source>
        <strain evidence="2 3">KEBCLARHB70R</strain>
    </source>
</reference>
<proteinExistence type="predicted"/>
<dbReference type="RefSeq" id="WP_171034012.1">
    <property type="nucleotide sequence ID" value="NZ_VCDI01000002.1"/>
</dbReference>
<dbReference type="Proteomes" id="UP000305654">
    <property type="component" value="Unassembled WGS sequence"/>
</dbReference>
<dbReference type="AlphaFoldDB" id="A0A5R9J7F9"/>
<evidence type="ECO:0000256" key="1">
    <source>
        <dbReference type="SAM" id="MobiDB-lite"/>
    </source>
</evidence>
<comment type="caution">
    <text evidence="2">The sequence shown here is derived from an EMBL/GenBank/DDBJ whole genome shotgun (WGS) entry which is preliminary data.</text>
</comment>